<dbReference type="AlphaFoldDB" id="A0AAV2T7S6"/>
<evidence type="ECO:0000313" key="2">
    <source>
        <dbReference type="EMBL" id="CAL5132206.1"/>
    </source>
</evidence>
<gene>
    <name evidence="2" type="ORF">CDAUBV1_LOCUS5050</name>
</gene>
<evidence type="ECO:0000313" key="3">
    <source>
        <dbReference type="Proteomes" id="UP001497525"/>
    </source>
</evidence>
<feature type="region of interest" description="Disordered" evidence="1">
    <location>
        <begin position="103"/>
        <end position="143"/>
    </location>
</feature>
<feature type="compositionally biased region" description="Polar residues" evidence="1">
    <location>
        <begin position="111"/>
        <end position="126"/>
    </location>
</feature>
<sequence>MLRLCYQRGMPKPPPANIYKLYVSHQLKAGRKLADIALTWKTSVTETEKESLRAQLDQINLAFKKALTEWAISKHLPPLDSHKKLAEAYCIKNHLAPEVILPLSNDHSESGTDNVNPQIQHVGSSSMKKEKKAHRSRLPPYKG</sequence>
<accession>A0AAV2T7S6</accession>
<proteinExistence type="predicted"/>
<protein>
    <submittedName>
        <fullName evidence="2">Uncharacterized protein</fullName>
    </submittedName>
</protein>
<dbReference type="Proteomes" id="UP001497525">
    <property type="component" value="Unassembled WGS sequence"/>
</dbReference>
<comment type="caution">
    <text evidence="2">The sequence shown here is derived from an EMBL/GenBank/DDBJ whole genome shotgun (WGS) entry which is preliminary data.</text>
</comment>
<organism evidence="2 3">
    <name type="scientific">Calicophoron daubneyi</name>
    <name type="common">Rumen fluke</name>
    <name type="synonym">Paramphistomum daubneyi</name>
    <dbReference type="NCBI Taxonomy" id="300641"/>
    <lineage>
        <taxon>Eukaryota</taxon>
        <taxon>Metazoa</taxon>
        <taxon>Spiralia</taxon>
        <taxon>Lophotrochozoa</taxon>
        <taxon>Platyhelminthes</taxon>
        <taxon>Trematoda</taxon>
        <taxon>Digenea</taxon>
        <taxon>Plagiorchiida</taxon>
        <taxon>Pronocephalata</taxon>
        <taxon>Paramphistomoidea</taxon>
        <taxon>Paramphistomidae</taxon>
        <taxon>Calicophoron</taxon>
    </lineage>
</organism>
<name>A0AAV2T7S6_CALDB</name>
<reference evidence="2" key="1">
    <citation type="submission" date="2024-06" db="EMBL/GenBank/DDBJ databases">
        <authorList>
            <person name="Liu X."/>
            <person name="Lenzi L."/>
            <person name="Haldenby T S."/>
            <person name="Uol C."/>
        </authorList>
    </citation>
    <scope>NUCLEOTIDE SEQUENCE</scope>
</reference>
<dbReference type="EMBL" id="CAXLJL010000123">
    <property type="protein sequence ID" value="CAL5132206.1"/>
    <property type="molecule type" value="Genomic_DNA"/>
</dbReference>
<evidence type="ECO:0000256" key="1">
    <source>
        <dbReference type="SAM" id="MobiDB-lite"/>
    </source>
</evidence>